<keyword evidence="5" id="KW-0325">Glycoprotein</keyword>
<protein>
    <recommendedName>
        <fullName evidence="3">beta-glucosidase</fullName>
        <ecNumber evidence="3">3.2.1.21</ecNumber>
    </recommendedName>
</protein>
<feature type="non-terminal residue" evidence="10">
    <location>
        <position position="970"/>
    </location>
</feature>
<dbReference type="PANTHER" id="PTHR10353:SF36">
    <property type="entry name" value="LP05116P"/>
    <property type="match status" value="1"/>
</dbReference>
<dbReference type="GO" id="GO:0004553">
    <property type="term" value="F:hydrolase activity, hydrolyzing O-glycosyl compounds"/>
    <property type="evidence" value="ECO:0007669"/>
    <property type="project" value="InterPro"/>
</dbReference>
<feature type="chain" id="PRO_5002936377" description="beta-glucosidase" evidence="9">
    <location>
        <begin position="23"/>
        <end position="970"/>
    </location>
</feature>
<evidence type="ECO:0000256" key="4">
    <source>
        <dbReference type="ARBA" id="ARBA00022801"/>
    </source>
</evidence>
<dbReference type="FunFam" id="3.20.20.80:FF:000013">
    <property type="entry name" value="lactase-phlorizin hydrolase"/>
    <property type="match status" value="2"/>
</dbReference>
<evidence type="ECO:0000256" key="9">
    <source>
        <dbReference type="SAM" id="SignalP"/>
    </source>
</evidence>
<reference evidence="10" key="1">
    <citation type="journal article" date="2008" name="Nature">
        <title>The amphioxus genome and the evolution of the chordate karyotype.</title>
        <authorList>
            <consortium name="US DOE Joint Genome Institute (JGI-PGF)"/>
            <person name="Putnam N.H."/>
            <person name="Butts T."/>
            <person name="Ferrier D.E.K."/>
            <person name="Furlong R.F."/>
            <person name="Hellsten U."/>
            <person name="Kawashima T."/>
            <person name="Robinson-Rechavi M."/>
            <person name="Shoguchi E."/>
            <person name="Terry A."/>
            <person name="Yu J.-K."/>
            <person name="Benito-Gutierrez E.L."/>
            <person name="Dubchak I."/>
            <person name="Garcia-Fernandez J."/>
            <person name="Gibson-Brown J.J."/>
            <person name="Grigoriev I.V."/>
            <person name="Horton A.C."/>
            <person name="de Jong P.J."/>
            <person name="Jurka J."/>
            <person name="Kapitonov V.V."/>
            <person name="Kohara Y."/>
            <person name="Kuroki Y."/>
            <person name="Lindquist E."/>
            <person name="Lucas S."/>
            <person name="Osoegawa K."/>
            <person name="Pennacchio L.A."/>
            <person name="Salamov A.A."/>
            <person name="Satou Y."/>
            <person name="Sauka-Spengler T."/>
            <person name="Schmutz J."/>
            <person name="Shin-I T."/>
            <person name="Toyoda A."/>
            <person name="Bronner-Fraser M."/>
            <person name="Fujiyama A."/>
            <person name="Holland L.Z."/>
            <person name="Holland P.W.H."/>
            <person name="Satoh N."/>
            <person name="Rokhsar D.S."/>
        </authorList>
    </citation>
    <scope>NUCLEOTIDE SEQUENCE [LARGE SCALE GENOMIC DNA]</scope>
    <source>
        <strain evidence="10">S238N-H82</strain>
        <tissue evidence="10">Testes</tissue>
    </source>
</reference>
<feature type="signal peptide" evidence="9">
    <location>
        <begin position="1"/>
        <end position="22"/>
    </location>
</feature>
<dbReference type="InParanoid" id="C3Z4I4"/>
<gene>
    <name evidence="10" type="ORF">BRAFLDRAFT_283868</name>
</gene>
<dbReference type="GO" id="GO:0005975">
    <property type="term" value="P:carbohydrate metabolic process"/>
    <property type="evidence" value="ECO:0007669"/>
    <property type="project" value="InterPro"/>
</dbReference>
<dbReference type="EMBL" id="GG666579">
    <property type="protein sequence ID" value="EEN52573.1"/>
    <property type="molecule type" value="Genomic_DNA"/>
</dbReference>
<comment type="similarity">
    <text evidence="1">Belongs to the glycosyl hydrolase 1 family.</text>
</comment>
<dbReference type="EC" id="3.2.1.21" evidence="3"/>
<name>C3Z4I4_BRAFL</name>
<dbReference type="PANTHER" id="PTHR10353">
    <property type="entry name" value="GLYCOSYL HYDROLASE"/>
    <property type="match status" value="1"/>
</dbReference>
<evidence type="ECO:0000256" key="8">
    <source>
        <dbReference type="RuleBase" id="RU004468"/>
    </source>
</evidence>
<comment type="subunit">
    <text evidence="2">Homodimer.</text>
</comment>
<dbReference type="InterPro" id="IPR001360">
    <property type="entry name" value="Glyco_hydro_1"/>
</dbReference>
<keyword evidence="4 8" id="KW-0378">Hydrolase</keyword>
<dbReference type="PROSITE" id="PS00653">
    <property type="entry name" value="GLYCOSYL_HYDROL_F1_2"/>
    <property type="match status" value="1"/>
</dbReference>
<dbReference type="InterPro" id="IPR033132">
    <property type="entry name" value="GH_1_N_CS"/>
</dbReference>
<evidence type="ECO:0000256" key="3">
    <source>
        <dbReference type="ARBA" id="ARBA00012744"/>
    </source>
</evidence>
<dbReference type="Gene3D" id="3.20.20.80">
    <property type="entry name" value="Glycosidases"/>
    <property type="match status" value="2"/>
</dbReference>
<dbReference type="eggNOG" id="KOG0626">
    <property type="taxonomic scope" value="Eukaryota"/>
</dbReference>
<evidence type="ECO:0000256" key="2">
    <source>
        <dbReference type="ARBA" id="ARBA00011738"/>
    </source>
</evidence>
<dbReference type="InterPro" id="IPR018120">
    <property type="entry name" value="Glyco_hydro_1_AS"/>
</dbReference>
<dbReference type="PRINTS" id="PR00131">
    <property type="entry name" value="GLHYDRLASE1"/>
</dbReference>
<proteinExistence type="inferred from homology"/>
<keyword evidence="6 8" id="KW-0326">Glycosidase</keyword>
<dbReference type="Pfam" id="PF00232">
    <property type="entry name" value="Glyco_hydro_1"/>
    <property type="match status" value="2"/>
</dbReference>
<accession>C3Z4I4</accession>
<evidence type="ECO:0000256" key="7">
    <source>
        <dbReference type="PROSITE-ProRule" id="PRU10055"/>
    </source>
</evidence>
<dbReference type="PROSITE" id="PS00572">
    <property type="entry name" value="GLYCOSYL_HYDROL_F1_1"/>
    <property type="match status" value="1"/>
</dbReference>
<dbReference type="AlphaFoldDB" id="C3Z4I4"/>
<feature type="active site" description="Nucleophile" evidence="7">
    <location>
        <position position="872"/>
    </location>
</feature>
<evidence type="ECO:0000256" key="6">
    <source>
        <dbReference type="ARBA" id="ARBA00023295"/>
    </source>
</evidence>
<dbReference type="InterPro" id="IPR017853">
    <property type="entry name" value="GH"/>
</dbReference>
<organism>
    <name type="scientific">Branchiostoma floridae</name>
    <name type="common">Florida lancelet</name>
    <name type="synonym">Amphioxus</name>
    <dbReference type="NCBI Taxonomy" id="7739"/>
    <lineage>
        <taxon>Eukaryota</taxon>
        <taxon>Metazoa</taxon>
        <taxon>Chordata</taxon>
        <taxon>Cephalochordata</taxon>
        <taxon>Leptocardii</taxon>
        <taxon>Amphioxiformes</taxon>
        <taxon>Branchiostomatidae</taxon>
        <taxon>Branchiostoma</taxon>
    </lineage>
</organism>
<keyword evidence="9" id="KW-0732">Signal</keyword>
<evidence type="ECO:0000313" key="10">
    <source>
        <dbReference type="EMBL" id="EEN52573.1"/>
    </source>
</evidence>
<evidence type="ECO:0000256" key="1">
    <source>
        <dbReference type="ARBA" id="ARBA00010838"/>
    </source>
</evidence>
<dbReference type="SUPFAM" id="SSF51445">
    <property type="entry name" value="(Trans)glycosidases"/>
    <property type="match status" value="2"/>
</dbReference>
<sequence length="970" mass="111732">MERGKFVCFLFVVSLTLTLVNGTYDKERDALLKGTFPSDFIWSTGTAAYQIEGAWNTSGKGPSVWDTFAHHGNVNSQHTGDVACDSYNKYPEDVQLMKQMGLRYYRFSISWPRIFPTGQSERQDGVNQDGVDYYNRLIDELKANDIEPMVTLFHWDLPQALQVWSSTVIHDLFGDYARFCFQNFGDRVKFWITFNDPWIITLEGYGIGNYPPQHNDPAEGQYIAGHNIILSHAKAYHIYHDEFRAAQNGKVSIALSCDWGEPAGPSDVEAAEHYVQFFLGWFAHPIYKNGDYPEVMKATMARKGREEGRNTTRLPEFTPEQKAYINQTSDFFALNYYTTVEVTDVGHIVTDNPSWFTDIDVKKSRAADWPQTPFGWLYIVPWGIRKVLGFIRDEYGDPDVYITENGRPDHDRDPAIVMDMDRICSYMMHINEVMKAVNVDNVKVKAYTAWSLMDGFEWAHGYTVRFGLYYVDFNDPDRTRYPKASSVFFKQLVRNNGYPEGSEFTKYVENMWYFCHNTTEAEVNGLIGGASQVMMPVTLPCCYPTSGDVACDSYNKYAEDVQLMKQMGLRYYRFSISWPRIFPTGQNGVDYYNNLINELIANNIQPMVTLFHWDLPQVLQDRYGGFLNNHTTNSTVIHDLFGDYARFLYRNYGDRVKYWITFNEPWISAWLGYGIGNFAPQHNEPATGQYKAAHNIILSHAKAYHIYDDEFRAAQQGKVGITLNCDWGTPKTPADADAALRYVQFFLGWFAHPIYKNGDYPEVMKTTMARKAQEEGRTESRLPEFTAEQKTYISGTSDFFGLNHYTTVEVTDTCCTPIENPNYDTDKDVGTGHASDWPQAASVWLYVVPWGIRNLLGWIKEEYGDPEIYVTENGRSDHDQDPAIMMDMERICYYMMYTNEVMKAANLDNVKVKAYTAWSLLDNFEWLSGYSERFGLHYVDFNDPDRTRYPKASSVFFKQLVRNNGYPEGA</sequence>
<evidence type="ECO:0000256" key="5">
    <source>
        <dbReference type="ARBA" id="ARBA00023180"/>
    </source>
</evidence>